<dbReference type="EMBL" id="JAENHL010000008">
    <property type="protein sequence ID" value="MBK1870369.1"/>
    <property type="molecule type" value="Genomic_DNA"/>
</dbReference>
<organism evidence="1 2">
    <name type="scientific">Taklimakanibacter albus</name>
    <dbReference type="NCBI Taxonomy" id="2800327"/>
    <lineage>
        <taxon>Bacteria</taxon>
        <taxon>Pseudomonadati</taxon>
        <taxon>Pseudomonadota</taxon>
        <taxon>Alphaproteobacteria</taxon>
        <taxon>Hyphomicrobiales</taxon>
        <taxon>Aestuariivirgaceae</taxon>
        <taxon>Taklimakanibacter</taxon>
    </lineage>
</organism>
<sequence length="479" mass="49470">MARDLVAGIDSSTQSCTVMLRRLDDGAVVAEARAPHPPTTPPISEQDPQAWWSALQACLEQVNGHLARIAAISVGGQGHGLVMLDGSDRPLRKAKLWNDTESAPDAEALLRRRPAREWAVLTGSVPAPALTVAKLAWTERVHPGLVAQARRIMLPFDYIIYRLSGHAVTERGGSSGTGYFNPFTNRWEPALASLAVSDIDWAAVLPEIIGSGAVAGKVTAPAGLGALEGAVVGAGTGDNMTAALGMAIRAGDTVISLGTSGTIYGVTPHGVRDGSGAINGYADATGAFLPMVTTLNAAKVTDTFRRLLGTGVEEFDRLALACPAGSGGLTLVPYLDGERTPNLPHATGHLAGLRSDTTPAQIARAAVEGVLCGLLEGGDLLKQAGVADSGRLILTGGASRSKAYRQILADLTGRAVWTCPMVESAAGGAGVQAAAALTGAPIQEIADAWAVPLELVAEPAAQASAEGVREKYRKTIERI</sequence>
<keyword evidence="1" id="KW-0808">Transferase</keyword>
<evidence type="ECO:0000313" key="2">
    <source>
        <dbReference type="Proteomes" id="UP000616151"/>
    </source>
</evidence>
<name>A0ACC5RCJ5_9HYPH</name>
<protein>
    <submittedName>
        <fullName evidence="1">Xylulokinase</fullName>
        <ecNumber evidence="1">2.7.1.17</ecNumber>
    </submittedName>
</protein>
<reference evidence="1" key="1">
    <citation type="submission" date="2021-01" db="EMBL/GenBank/DDBJ databases">
        <authorList>
            <person name="Sun Q."/>
        </authorList>
    </citation>
    <scope>NUCLEOTIDE SEQUENCE</scope>
    <source>
        <strain evidence="1">YIM B02566</strain>
    </source>
</reference>
<dbReference type="EC" id="2.7.1.17" evidence="1"/>
<gene>
    <name evidence="1" type="primary">xylB</name>
    <name evidence="1" type="ORF">JHL16_28655</name>
</gene>
<accession>A0ACC5RCJ5</accession>
<keyword evidence="2" id="KW-1185">Reference proteome</keyword>
<evidence type="ECO:0000313" key="1">
    <source>
        <dbReference type="EMBL" id="MBK1870369.1"/>
    </source>
</evidence>
<dbReference type="Proteomes" id="UP000616151">
    <property type="component" value="Unassembled WGS sequence"/>
</dbReference>
<comment type="caution">
    <text evidence="1">The sequence shown here is derived from an EMBL/GenBank/DDBJ whole genome shotgun (WGS) entry which is preliminary data.</text>
</comment>
<proteinExistence type="predicted"/>